<feature type="transmembrane region" description="Helical" evidence="2">
    <location>
        <begin position="145"/>
        <end position="162"/>
    </location>
</feature>
<dbReference type="KEGG" id="blac:94350352"/>
<proteinExistence type="predicted"/>
<dbReference type="OrthoDB" id="2021138at2759"/>
<dbReference type="Proteomes" id="UP000294530">
    <property type="component" value="Unassembled WGS sequence"/>
</dbReference>
<feature type="transmembrane region" description="Helical" evidence="2">
    <location>
        <begin position="52"/>
        <end position="79"/>
    </location>
</feature>
<reference evidence="4 5" key="1">
    <citation type="journal article" date="2021" name="Genome Biol.">
        <title>AFLAP: assembly-free linkage analysis pipeline using k-mers from genome sequencing data.</title>
        <authorList>
            <person name="Fletcher K."/>
            <person name="Zhang L."/>
            <person name="Gil J."/>
            <person name="Han R."/>
            <person name="Cavanaugh K."/>
            <person name="Michelmore R."/>
        </authorList>
    </citation>
    <scope>NUCLEOTIDE SEQUENCE [LARGE SCALE GENOMIC DNA]</scope>
    <source>
        <strain evidence="4 5">SF5</strain>
    </source>
</reference>
<evidence type="ECO:0000313" key="4">
    <source>
        <dbReference type="EMBL" id="TDH66707.1"/>
    </source>
</evidence>
<feature type="transmembrane region" description="Helical" evidence="2">
    <location>
        <begin position="17"/>
        <end position="40"/>
    </location>
</feature>
<dbReference type="InterPro" id="IPR050697">
    <property type="entry name" value="Adenylyl/Guanylyl_Cyclase_3/4"/>
</dbReference>
<keyword evidence="5" id="KW-1185">Reference proteome</keyword>
<organism evidence="4 5">
    <name type="scientific">Bremia lactucae</name>
    <name type="common">Lettuce downy mildew</name>
    <dbReference type="NCBI Taxonomy" id="4779"/>
    <lineage>
        <taxon>Eukaryota</taxon>
        <taxon>Sar</taxon>
        <taxon>Stramenopiles</taxon>
        <taxon>Oomycota</taxon>
        <taxon>Peronosporomycetes</taxon>
        <taxon>Peronosporales</taxon>
        <taxon>Peronosporaceae</taxon>
        <taxon>Bremia</taxon>
    </lineage>
</organism>
<sequence length="637" mass="71876">MATIEAAWVRNASTNLAWMYTYCFTLLFSCSMTLLAAYHLRQLHGDLFRSTVRFVIVMVIFSSTLHTLAGGVFYASLIYTLTSVVDHYQDDALNPSSSVLNTSVSHLLRTDGHRDGGEAAYVSKLTHEAIPLSPTLTALLFAENLAFLLSAYWLFVLAWELYQLAMRTLDRGKQHENVTIWNHIWRSVGLVVVYLGAGVASGSLSHGYNCTYKYLRFIELGGMIFSMLYATGALLILRLNGRKHEHLHGIVMASPLYRRLKLLMLVCAVFTLPYSFLQVALLALPHTHVDRVPDYIVGLVTLWYHLFGAAQAFIMGGSQQCCFRMLAPILPTHVKHSREWIQSRANRRHDGSGTFEAILPPEKPVFVNTDIEGSSALWAQAPESVIDAAQDLHDDVLRSLLPTFDGYEITTAGDAFQLAFHSIENAVNYCLAIQMQLLHCKWPSALEGLVPSVKTSVAIGLKPQVLFRGIRVRMGIHDTNVGEEGNLIRQTHRVTGRALYIGASEYIGREIGDVGFGGQILVSKRVALWLESSTNVARVRTPFRLDYYGRHSVAQLDLDIELYEVTPKGLQMRRKIFRKRLEMQQEKEKEESVRETDTDEPSWDDESSGIEFSSQRTPTARFREKMPIVIWKTRDER</sequence>
<feature type="transmembrane region" description="Helical" evidence="2">
    <location>
        <begin position="262"/>
        <end position="283"/>
    </location>
</feature>
<accession>A0A976ICD0</accession>
<dbReference type="AlphaFoldDB" id="A0A976ICD0"/>
<feature type="transmembrane region" description="Helical" evidence="2">
    <location>
        <begin position="220"/>
        <end position="241"/>
    </location>
</feature>
<feature type="domain" description="Guanylate cyclase" evidence="3">
    <location>
        <begin position="365"/>
        <end position="477"/>
    </location>
</feature>
<dbReference type="Gene3D" id="3.30.70.1230">
    <property type="entry name" value="Nucleotide cyclase"/>
    <property type="match status" value="1"/>
</dbReference>
<dbReference type="Pfam" id="PF00211">
    <property type="entry name" value="Guanylate_cyc"/>
    <property type="match status" value="1"/>
</dbReference>
<feature type="compositionally biased region" description="Basic and acidic residues" evidence="1">
    <location>
        <begin position="586"/>
        <end position="596"/>
    </location>
</feature>
<evidence type="ECO:0000313" key="5">
    <source>
        <dbReference type="Proteomes" id="UP000294530"/>
    </source>
</evidence>
<feature type="transmembrane region" description="Helical" evidence="2">
    <location>
        <begin position="295"/>
        <end position="315"/>
    </location>
</feature>
<dbReference type="PROSITE" id="PS50125">
    <property type="entry name" value="GUANYLATE_CYCLASE_2"/>
    <property type="match status" value="1"/>
</dbReference>
<evidence type="ECO:0000256" key="1">
    <source>
        <dbReference type="SAM" id="MobiDB-lite"/>
    </source>
</evidence>
<dbReference type="GO" id="GO:0035556">
    <property type="term" value="P:intracellular signal transduction"/>
    <property type="evidence" value="ECO:0007669"/>
    <property type="project" value="InterPro"/>
</dbReference>
<dbReference type="InterPro" id="IPR029787">
    <property type="entry name" value="Nucleotide_cyclase"/>
</dbReference>
<protein>
    <recommendedName>
        <fullName evidence="3">Guanylate cyclase domain-containing protein</fullName>
    </recommendedName>
</protein>
<dbReference type="RefSeq" id="XP_067816206.1">
    <property type="nucleotide sequence ID" value="XM_067964681.1"/>
</dbReference>
<dbReference type="GeneID" id="94350352"/>
<comment type="caution">
    <text evidence="4">The sequence shown here is derived from an EMBL/GenBank/DDBJ whole genome shotgun (WGS) entry which is preliminary data.</text>
</comment>
<feature type="transmembrane region" description="Helical" evidence="2">
    <location>
        <begin position="183"/>
        <end position="200"/>
    </location>
</feature>
<dbReference type="SMART" id="SM00044">
    <property type="entry name" value="CYCc"/>
    <property type="match status" value="1"/>
</dbReference>
<feature type="compositionally biased region" description="Acidic residues" evidence="1">
    <location>
        <begin position="597"/>
        <end position="608"/>
    </location>
</feature>
<keyword evidence="2" id="KW-0812">Transmembrane</keyword>
<gene>
    <name evidence="4" type="ORF">CCR75_006613</name>
</gene>
<keyword evidence="2" id="KW-1133">Transmembrane helix</keyword>
<evidence type="ECO:0000259" key="3">
    <source>
        <dbReference type="PROSITE" id="PS50125"/>
    </source>
</evidence>
<dbReference type="SUPFAM" id="SSF55073">
    <property type="entry name" value="Nucleotide cyclase"/>
    <property type="match status" value="1"/>
</dbReference>
<keyword evidence="2" id="KW-0472">Membrane</keyword>
<name>A0A976ICD0_BRELC</name>
<dbReference type="InterPro" id="IPR001054">
    <property type="entry name" value="A/G_cyclase"/>
</dbReference>
<feature type="region of interest" description="Disordered" evidence="1">
    <location>
        <begin position="586"/>
        <end position="619"/>
    </location>
</feature>
<dbReference type="GO" id="GO:0009190">
    <property type="term" value="P:cyclic nucleotide biosynthetic process"/>
    <property type="evidence" value="ECO:0007669"/>
    <property type="project" value="InterPro"/>
</dbReference>
<dbReference type="EMBL" id="SHOA02000006">
    <property type="protein sequence ID" value="TDH66707.1"/>
    <property type="molecule type" value="Genomic_DNA"/>
</dbReference>
<dbReference type="PANTHER" id="PTHR43081">
    <property type="entry name" value="ADENYLATE CYCLASE, TERMINAL-DIFFERENTIATION SPECIFIC-RELATED"/>
    <property type="match status" value="1"/>
</dbReference>
<dbReference type="PANTHER" id="PTHR43081:SF1">
    <property type="entry name" value="ADENYLATE CYCLASE, TERMINAL-DIFFERENTIATION SPECIFIC"/>
    <property type="match status" value="1"/>
</dbReference>
<evidence type="ECO:0000256" key="2">
    <source>
        <dbReference type="SAM" id="Phobius"/>
    </source>
</evidence>